<dbReference type="Gene3D" id="2.130.10.10">
    <property type="entry name" value="YVTN repeat-like/Quinoprotein amine dehydrogenase"/>
    <property type="match status" value="1"/>
</dbReference>
<dbReference type="GO" id="GO:0006006">
    <property type="term" value="P:glucose metabolic process"/>
    <property type="evidence" value="ECO:0007669"/>
    <property type="project" value="UniProtKB-KW"/>
</dbReference>
<dbReference type="SUPFAM" id="SSF51004">
    <property type="entry name" value="C-terminal (heme d1) domain of cytochrome cd1-nitrite reductase"/>
    <property type="match status" value="1"/>
</dbReference>
<dbReference type="InterPro" id="IPR015943">
    <property type="entry name" value="WD40/YVTN_repeat-like_dom_sf"/>
</dbReference>
<dbReference type="InterPro" id="IPR019405">
    <property type="entry name" value="Lactonase_7-beta_prop"/>
</dbReference>
<dbReference type="PANTHER" id="PTHR30344">
    <property type="entry name" value="6-PHOSPHOGLUCONOLACTONASE-RELATED"/>
    <property type="match status" value="1"/>
</dbReference>
<keyword evidence="2" id="KW-0119">Carbohydrate metabolism</keyword>
<dbReference type="GO" id="GO:0017057">
    <property type="term" value="F:6-phosphogluconolactonase activity"/>
    <property type="evidence" value="ECO:0007669"/>
    <property type="project" value="TreeGrafter"/>
</dbReference>
<dbReference type="Pfam" id="PF10282">
    <property type="entry name" value="Lactonase"/>
    <property type="match status" value="1"/>
</dbReference>
<dbReference type="AlphaFoldDB" id="A0A7S7NNQ5"/>
<dbReference type="EMBL" id="CP063849">
    <property type="protein sequence ID" value="QOY86988.1"/>
    <property type="molecule type" value="Genomic_DNA"/>
</dbReference>
<dbReference type="InterPro" id="IPR050282">
    <property type="entry name" value="Cycloisomerase_2"/>
</dbReference>
<keyword evidence="4" id="KW-1185">Reference proteome</keyword>
<reference evidence="3 4" key="1">
    <citation type="submission" date="2020-10" db="EMBL/GenBank/DDBJ databases">
        <title>Complete genome sequence of Paludibaculum fermentans P105T, a facultatively anaerobic acidobacterium capable of dissimilatory Fe(III) reduction.</title>
        <authorList>
            <person name="Dedysh S.N."/>
            <person name="Beletsky A.V."/>
            <person name="Kulichevskaya I.S."/>
            <person name="Mardanov A.V."/>
            <person name="Ravin N.V."/>
        </authorList>
    </citation>
    <scope>NUCLEOTIDE SEQUENCE [LARGE SCALE GENOMIC DNA]</scope>
    <source>
        <strain evidence="3 4">P105</strain>
    </source>
</reference>
<protein>
    <submittedName>
        <fullName evidence="3">Lactonase family protein</fullName>
    </submittedName>
</protein>
<dbReference type="RefSeq" id="WP_194448657.1">
    <property type="nucleotide sequence ID" value="NZ_CP063849.1"/>
</dbReference>
<comment type="similarity">
    <text evidence="1">Belongs to the cycloisomerase 2 family.</text>
</comment>
<organism evidence="3 4">
    <name type="scientific">Paludibaculum fermentans</name>
    <dbReference type="NCBI Taxonomy" id="1473598"/>
    <lineage>
        <taxon>Bacteria</taxon>
        <taxon>Pseudomonadati</taxon>
        <taxon>Acidobacteriota</taxon>
        <taxon>Terriglobia</taxon>
        <taxon>Bryobacterales</taxon>
        <taxon>Bryobacteraceae</taxon>
        <taxon>Paludibaculum</taxon>
    </lineage>
</organism>
<name>A0A7S7NNQ5_PALFE</name>
<keyword evidence="2" id="KW-0313">Glucose metabolism</keyword>
<dbReference type="InterPro" id="IPR011048">
    <property type="entry name" value="Haem_d1_sf"/>
</dbReference>
<proteinExistence type="inferred from homology"/>
<sequence>MPNPNLSPSRRSFLQLTATLASVSAQTPKSNLLYVGTYNQADGPEGSHGNGKGIHLFQMDPATGALTVRDVLTSVPNPSSLALHPDGKHLYSANEVATSKEEKGSGSVSAMSIDRATGHLTVLNTVSSRGAGPCHLSVHPSGKFVFVANYHGGTVAVLPVQANGSLGAATDVKEGQGQLGHLPAASAPPGSFAISGHDRTHGHMIQSDPSGKFIVSTDLGLDRICVWTLNGGKLVPAATPYFQAPSGDGPRHFAWHPKGKWFYSIQEEASTLIAFDYDPATGKLAAKQTLSSLPKGFAGTNYTSEVAVSADGRFLYAANRLHDSIAVFGIGANGTLSWVGEEWTRGDYPRSFTLDPSGRFLYVCNQRGDAVTCFKINAQTGLPAFTGQYTPVGTPSIITFL</sequence>
<gene>
    <name evidence="3" type="ORF">IRI77_30100</name>
</gene>
<evidence type="ECO:0000313" key="3">
    <source>
        <dbReference type="EMBL" id="QOY86988.1"/>
    </source>
</evidence>
<evidence type="ECO:0000256" key="1">
    <source>
        <dbReference type="ARBA" id="ARBA00005564"/>
    </source>
</evidence>
<evidence type="ECO:0000256" key="2">
    <source>
        <dbReference type="ARBA" id="ARBA00022526"/>
    </source>
</evidence>
<dbReference type="GO" id="GO:0005829">
    <property type="term" value="C:cytosol"/>
    <property type="evidence" value="ECO:0007669"/>
    <property type="project" value="TreeGrafter"/>
</dbReference>
<accession>A0A7S7NNQ5</accession>
<dbReference type="Proteomes" id="UP000593892">
    <property type="component" value="Chromosome"/>
</dbReference>
<evidence type="ECO:0000313" key="4">
    <source>
        <dbReference type="Proteomes" id="UP000593892"/>
    </source>
</evidence>
<dbReference type="KEGG" id="pfer:IRI77_30100"/>
<dbReference type="PANTHER" id="PTHR30344:SF1">
    <property type="entry name" value="6-PHOSPHOGLUCONOLACTONASE"/>
    <property type="match status" value="1"/>
</dbReference>